<feature type="transmembrane region" description="Helical" evidence="6">
    <location>
        <begin position="370"/>
        <end position="389"/>
    </location>
</feature>
<comment type="subcellular location">
    <subcellularLocation>
        <location evidence="1">Cell membrane</location>
        <topology evidence="1">Multi-pass membrane protein</topology>
    </subcellularLocation>
</comment>
<sequence length="395" mass="43025">MSGKTRSAMIFIVLMGFVSLFSDIVYEGARGVAGPFLLQLGAGAAVVAFAAGFGEFAGYVLRLFTGYLVDRTKRYWFFTLLGYSFNLFAIPLLAFVWDWRVAVFLMILERTGKAIRKPARDSMVSYAAKQVGPGFGFGIEEALDQIGAVTGPLLLSLILSFKSGELIERYHFGFSVLWIPASVSMALLLTGKFLFPRPIEFEKSGVEKSQPSRGLGVEAVLYLVAVGLLAAGFVDFPLFSYHMAKREIFTSAIVPLLYSVAMGVDAASAIFFGKLYDKLGITSLMISSAVGAFATPFVFLSDARTFVIIGVSLWGISMGAQESVMKAVIAKMIPPERRGFAYGLLNSVFGISWFAGSFVMGLLYQNWLGVMVLLSLLLQLASVLVMFLLKVRAEV</sequence>
<evidence type="ECO:0000256" key="2">
    <source>
        <dbReference type="ARBA" id="ARBA00022475"/>
    </source>
</evidence>
<evidence type="ECO:0000256" key="1">
    <source>
        <dbReference type="ARBA" id="ARBA00004651"/>
    </source>
</evidence>
<evidence type="ECO:0000256" key="6">
    <source>
        <dbReference type="SAM" id="Phobius"/>
    </source>
</evidence>
<keyword evidence="5 6" id="KW-0472">Membrane</keyword>
<dbReference type="InterPro" id="IPR011701">
    <property type="entry name" value="MFS"/>
</dbReference>
<gene>
    <name evidence="8" type="ORF">AJ81_10200</name>
</gene>
<dbReference type="InterPro" id="IPR020846">
    <property type="entry name" value="MFS_dom"/>
</dbReference>
<dbReference type="CDD" id="cd17370">
    <property type="entry name" value="MFS_MJ1317_like"/>
    <property type="match status" value="1"/>
</dbReference>
<dbReference type="PANTHER" id="PTHR42688">
    <property type="entry name" value="CONSERVED PROTEIN"/>
    <property type="match status" value="1"/>
</dbReference>
<reference evidence="8 9" key="1">
    <citation type="submission" date="2014-01" db="EMBL/GenBank/DDBJ databases">
        <title>Genome sequencing of Thermotog hypogea.</title>
        <authorList>
            <person name="Zhang X."/>
            <person name="Alvare G."/>
            <person name="Fristensky B."/>
            <person name="Chen L."/>
            <person name="Suen T."/>
            <person name="Chen Q."/>
            <person name="Ma K."/>
        </authorList>
    </citation>
    <scope>NUCLEOTIDE SEQUENCE [LARGE SCALE GENOMIC DNA]</scope>
    <source>
        <strain evidence="8 9">DSM 11164</strain>
    </source>
</reference>
<accession>A0A0X1KT78</accession>
<dbReference type="Pfam" id="PF07690">
    <property type="entry name" value="MFS_1"/>
    <property type="match status" value="1"/>
</dbReference>
<dbReference type="GO" id="GO:0022857">
    <property type="term" value="F:transmembrane transporter activity"/>
    <property type="evidence" value="ECO:0007669"/>
    <property type="project" value="InterPro"/>
</dbReference>
<evidence type="ECO:0000313" key="9">
    <source>
        <dbReference type="Proteomes" id="UP000077469"/>
    </source>
</evidence>
<dbReference type="InterPro" id="IPR036259">
    <property type="entry name" value="MFS_trans_sf"/>
</dbReference>
<evidence type="ECO:0000256" key="4">
    <source>
        <dbReference type="ARBA" id="ARBA00022989"/>
    </source>
</evidence>
<feature type="transmembrane region" description="Helical" evidence="6">
    <location>
        <begin position="7"/>
        <end position="26"/>
    </location>
</feature>
<dbReference type="PROSITE" id="PS50850">
    <property type="entry name" value="MFS"/>
    <property type="match status" value="1"/>
</dbReference>
<keyword evidence="2" id="KW-1003">Cell membrane</keyword>
<dbReference type="KEGG" id="phy:AJ81_10200"/>
<keyword evidence="3 6" id="KW-0812">Transmembrane</keyword>
<dbReference type="PATRIC" id="fig|1123384.7.peg.2047"/>
<dbReference type="SUPFAM" id="SSF103473">
    <property type="entry name" value="MFS general substrate transporter"/>
    <property type="match status" value="1"/>
</dbReference>
<organism evidence="8 9">
    <name type="scientific">Pseudothermotoga hypogea DSM 11164 = NBRC 106472</name>
    <dbReference type="NCBI Taxonomy" id="1123384"/>
    <lineage>
        <taxon>Bacteria</taxon>
        <taxon>Thermotogati</taxon>
        <taxon>Thermotogota</taxon>
        <taxon>Thermotogae</taxon>
        <taxon>Thermotogales</taxon>
        <taxon>Thermotogaceae</taxon>
        <taxon>Pseudothermotoga</taxon>
    </lineage>
</organism>
<feature type="transmembrane region" description="Helical" evidence="6">
    <location>
        <begin position="340"/>
        <end position="364"/>
    </location>
</feature>
<feature type="transmembrane region" description="Helical" evidence="6">
    <location>
        <begin position="75"/>
        <end position="97"/>
    </location>
</feature>
<dbReference type="EMBL" id="CP007141">
    <property type="protein sequence ID" value="AJC74484.1"/>
    <property type="molecule type" value="Genomic_DNA"/>
</dbReference>
<dbReference type="Gene3D" id="1.20.1250.20">
    <property type="entry name" value="MFS general substrate transporter like domains"/>
    <property type="match status" value="2"/>
</dbReference>
<feature type="transmembrane region" description="Helical" evidence="6">
    <location>
        <begin position="170"/>
        <end position="195"/>
    </location>
</feature>
<keyword evidence="4 6" id="KW-1133">Transmembrane helix</keyword>
<dbReference type="STRING" id="1123384.AJ81_10200"/>
<dbReference type="Proteomes" id="UP000077469">
    <property type="component" value="Chromosome"/>
</dbReference>
<feature type="transmembrane region" description="Helical" evidence="6">
    <location>
        <begin position="248"/>
        <end position="272"/>
    </location>
</feature>
<feature type="transmembrane region" description="Helical" evidence="6">
    <location>
        <begin position="215"/>
        <end position="236"/>
    </location>
</feature>
<feature type="transmembrane region" description="Helical" evidence="6">
    <location>
        <begin position="279"/>
        <end position="300"/>
    </location>
</feature>
<name>A0A0X1KT78_9THEM</name>
<dbReference type="RefSeq" id="WP_031502657.1">
    <property type="nucleotide sequence ID" value="NC_022795.1"/>
</dbReference>
<dbReference type="PANTHER" id="PTHR42688:SF1">
    <property type="entry name" value="BLR5212 PROTEIN"/>
    <property type="match status" value="1"/>
</dbReference>
<proteinExistence type="predicted"/>
<protein>
    <submittedName>
        <fullName evidence="8">MFS transporter</fullName>
    </submittedName>
</protein>
<evidence type="ECO:0000256" key="3">
    <source>
        <dbReference type="ARBA" id="ARBA00022692"/>
    </source>
</evidence>
<evidence type="ECO:0000259" key="7">
    <source>
        <dbReference type="PROSITE" id="PS50850"/>
    </source>
</evidence>
<dbReference type="PaxDb" id="1123384-AJ81_10200"/>
<keyword evidence="9" id="KW-1185">Reference proteome</keyword>
<evidence type="ECO:0000256" key="5">
    <source>
        <dbReference type="ARBA" id="ARBA00023136"/>
    </source>
</evidence>
<dbReference type="GO" id="GO:0005886">
    <property type="term" value="C:plasma membrane"/>
    <property type="evidence" value="ECO:0007669"/>
    <property type="project" value="UniProtKB-SubCell"/>
</dbReference>
<dbReference type="InterPro" id="IPR052425">
    <property type="entry name" value="Uncharacterized_MFS-type"/>
</dbReference>
<dbReference type="AlphaFoldDB" id="A0A0X1KT78"/>
<feature type="domain" description="Major facilitator superfamily (MFS) profile" evidence="7">
    <location>
        <begin position="8"/>
        <end position="393"/>
    </location>
</feature>
<feature type="transmembrane region" description="Helical" evidence="6">
    <location>
        <begin position="32"/>
        <end position="54"/>
    </location>
</feature>
<dbReference type="OrthoDB" id="9803985at2"/>
<evidence type="ECO:0000313" key="8">
    <source>
        <dbReference type="EMBL" id="AJC74484.1"/>
    </source>
</evidence>